<evidence type="ECO:0000259" key="8">
    <source>
        <dbReference type="Pfam" id="PF01120"/>
    </source>
</evidence>
<feature type="domain" description="Alpha-L-fucosidase C-terminal" evidence="9">
    <location>
        <begin position="393"/>
        <end position="477"/>
    </location>
</feature>
<keyword evidence="11" id="KW-1185">Reference proteome</keyword>
<comment type="similarity">
    <text evidence="2 7">Belongs to the glycosyl hydrolase 29 family.</text>
</comment>
<dbReference type="InterPro" id="IPR013780">
    <property type="entry name" value="Glyco_hydro_b"/>
</dbReference>
<dbReference type="InterPro" id="IPR017853">
    <property type="entry name" value="GH"/>
</dbReference>
<comment type="caution">
    <text evidence="10">The sequence shown here is derived from an EMBL/GenBank/DDBJ whole genome shotgun (WGS) entry which is preliminary data.</text>
</comment>
<dbReference type="InterPro" id="IPR057739">
    <property type="entry name" value="Glyco_hydro_29_N"/>
</dbReference>
<dbReference type="GO" id="GO:0005764">
    <property type="term" value="C:lysosome"/>
    <property type="evidence" value="ECO:0007669"/>
    <property type="project" value="TreeGrafter"/>
</dbReference>
<feature type="chain" id="PRO_5043116135" description="alpha-L-fucosidase" evidence="7">
    <location>
        <begin position="21"/>
        <end position="480"/>
    </location>
</feature>
<evidence type="ECO:0000256" key="7">
    <source>
        <dbReference type="PIRNR" id="PIRNR001092"/>
    </source>
</evidence>
<dbReference type="PRINTS" id="PR00741">
    <property type="entry name" value="GLHYDRLASE29"/>
</dbReference>
<dbReference type="Gene3D" id="3.20.20.80">
    <property type="entry name" value="Glycosidases"/>
    <property type="match status" value="1"/>
</dbReference>
<keyword evidence="5 7" id="KW-0378">Hydrolase</keyword>
<dbReference type="Pfam" id="PF01120">
    <property type="entry name" value="Alpha_L_fucos"/>
    <property type="match status" value="1"/>
</dbReference>
<dbReference type="Proteomes" id="UP001458880">
    <property type="component" value="Unassembled WGS sequence"/>
</dbReference>
<dbReference type="EC" id="3.2.1.51" evidence="3"/>
<evidence type="ECO:0000256" key="6">
    <source>
        <dbReference type="ARBA" id="ARBA00023295"/>
    </source>
</evidence>
<dbReference type="PANTHER" id="PTHR10030:SF37">
    <property type="entry name" value="ALPHA-L-FUCOSIDASE-RELATED"/>
    <property type="match status" value="1"/>
</dbReference>
<dbReference type="SUPFAM" id="SSF51445">
    <property type="entry name" value="(Trans)glycosidases"/>
    <property type="match status" value="2"/>
</dbReference>
<dbReference type="InterPro" id="IPR000933">
    <property type="entry name" value="Glyco_hydro_29"/>
</dbReference>
<organism evidence="10 11">
    <name type="scientific">Popillia japonica</name>
    <name type="common">Japanese beetle</name>
    <dbReference type="NCBI Taxonomy" id="7064"/>
    <lineage>
        <taxon>Eukaryota</taxon>
        <taxon>Metazoa</taxon>
        <taxon>Ecdysozoa</taxon>
        <taxon>Arthropoda</taxon>
        <taxon>Hexapoda</taxon>
        <taxon>Insecta</taxon>
        <taxon>Pterygota</taxon>
        <taxon>Neoptera</taxon>
        <taxon>Endopterygota</taxon>
        <taxon>Coleoptera</taxon>
        <taxon>Polyphaga</taxon>
        <taxon>Scarabaeiformia</taxon>
        <taxon>Scarabaeidae</taxon>
        <taxon>Rutelinae</taxon>
        <taxon>Popillia</taxon>
    </lineage>
</organism>
<evidence type="ECO:0000256" key="5">
    <source>
        <dbReference type="ARBA" id="ARBA00022801"/>
    </source>
</evidence>
<proteinExistence type="inferred from homology"/>
<name>A0AAW1KJL2_POPJA</name>
<dbReference type="PIRSF" id="PIRSF001092">
    <property type="entry name" value="Alpha-L-fucosidase"/>
    <property type="match status" value="1"/>
</dbReference>
<feature type="domain" description="Glycoside hydrolase family 29 N-terminal" evidence="8">
    <location>
        <begin position="21"/>
        <end position="274"/>
    </location>
</feature>
<feature type="signal peptide" evidence="7">
    <location>
        <begin position="1"/>
        <end position="20"/>
    </location>
</feature>
<evidence type="ECO:0000259" key="9">
    <source>
        <dbReference type="Pfam" id="PF16757"/>
    </source>
</evidence>
<evidence type="ECO:0000256" key="1">
    <source>
        <dbReference type="ARBA" id="ARBA00004071"/>
    </source>
</evidence>
<evidence type="ECO:0000313" key="10">
    <source>
        <dbReference type="EMBL" id="KAK9720240.1"/>
    </source>
</evidence>
<evidence type="ECO:0000256" key="2">
    <source>
        <dbReference type="ARBA" id="ARBA00007951"/>
    </source>
</evidence>
<dbReference type="EMBL" id="JASPKY010000212">
    <property type="protein sequence ID" value="KAK9720240.1"/>
    <property type="molecule type" value="Genomic_DNA"/>
</dbReference>
<dbReference type="InterPro" id="IPR016286">
    <property type="entry name" value="FUC_metazoa-typ"/>
</dbReference>
<dbReference type="SMART" id="SM00812">
    <property type="entry name" value="Alpha_L_fucos"/>
    <property type="match status" value="1"/>
</dbReference>
<dbReference type="Gene3D" id="2.60.40.1180">
    <property type="entry name" value="Golgi alpha-mannosidase II"/>
    <property type="match status" value="1"/>
</dbReference>
<dbReference type="PANTHER" id="PTHR10030">
    <property type="entry name" value="ALPHA-L-FUCOSIDASE"/>
    <property type="match status" value="1"/>
</dbReference>
<evidence type="ECO:0000256" key="3">
    <source>
        <dbReference type="ARBA" id="ARBA00012662"/>
    </source>
</evidence>
<accession>A0AAW1KJL2</accession>
<evidence type="ECO:0000256" key="4">
    <source>
        <dbReference type="ARBA" id="ARBA00022729"/>
    </source>
</evidence>
<reference evidence="10 11" key="1">
    <citation type="journal article" date="2024" name="BMC Genomics">
        <title>De novo assembly and annotation of Popillia japonica's genome with initial clues to its potential as an invasive pest.</title>
        <authorList>
            <person name="Cucini C."/>
            <person name="Boschi S."/>
            <person name="Funari R."/>
            <person name="Cardaioli E."/>
            <person name="Iannotti N."/>
            <person name="Marturano G."/>
            <person name="Paoli F."/>
            <person name="Bruttini M."/>
            <person name="Carapelli A."/>
            <person name="Frati F."/>
            <person name="Nardi F."/>
        </authorList>
    </citation>
    <scope>NUCLEOTIDE SEQUENCE [LARGE SCALE GENOMIC DNA]</scope>
    <source>
        <strain evidence="10">DMR45628</strain>
    </source>
</reference>
<dbReference type="AlphaFoldDB" id="A0AAW1KJL2"/>
<comment type="function">
    <text evidence="1">Alpha-L-fucosidase is responsible for hydrolyzing the alpha-1,6-linked fucose joined to the reducing-end N-acetylglucosamine of the carbohydrate moieties of glycoproteins.</text>
</comment>
<dbReference type="InterPro" id="IPR031919">
    <property type="entry name" value="Fucosidase_C"/>
</dbReference>
<dbReference type="GO" id="GO:0006004">
    <property type="term" value="P:fucose metabolic process"/>
    <property type="evidence" value="ECO:0007669"/>
    <property type="project" value="InterPro"/>
</dbReference>
<dbReference type="GO" id="GO:0016139">
    <property type="term" value="P:glycoside catabolic process"/>
    <property type="evidence" value="ECO:0007669"/>
    <property type="project" value="TreeGrafter"/>
</dbReference>
<keyword evidence="4 7" id="KW-0732">Signal</keyword>
<protein>
    <recommendedName>
        <fullName evidence="3">alpha-L-fucosidase</fullName>
        <ecNumber evidence="3">3.2.1.51</ecNumber>
    </recommendedName>
</protein>
<sequence length="480" mass="56274">MKNILIFICVFQTTYPLINGVEYEPTWDSLDNRPLPEWYDKAKVGIFLHWGVYAVPGFGSEWFWMKWKGTKLPSHVEFMKKNYPPNFTYQDFAKEFKAEFYDPEKWAELFKASGAKYVVLTSKHHEGYTLWPSTYSYSWNSMDVGPQRDLLGELTDAVRNQSLRMGFYYSLYEWFNPRYLADKRWIFTKKDYIDNKMMPELKELVNRYEPDVVWSDGDAEALDSYWKGREFLAWLYNESPVKDKVVVNDRWGLGTHCKHGGYYTCNDRYNPGKMEVNDRWGLGTHCKHGGYYTCNDRYNPGVLQPHKWENAMTIDKYSWGHRRYINYKDVLTSFELIKTMVETVSCGGNILINVGPTKEGTIIPIFQERLLDLGKWLDINGEAIYESTPWSVQNDTIAKVWYTAKPGTVYAISLEWPNNSRLLLGSTAKLFRSSNTTVEMLGYDKSLKWRTADNSTVIRLPEKADIQVEWAWVLRITNFS</sequence>
<gene>
    <name evidence="10" type="ORF">QE152_g22198</name>
</gene>
<evidence type="ECO:0000313" key="11">
    <source>
        <dbReference type="Proteomes" id="UP001458880"/>
    </source>
</evidence>
<keyword evidence="6 7" id="KW-0326">Glycosidase</keyword>
<dbReference type="Pfam" id="PF16757">
    <property type="entry name" value="Fucosidase_C"/>
    <property type="match status" value="1"/>
</dbReference>
<dbReference type="GO" id="GO:0004560">
    <property type="term" value="F:alpha-L-fucosidase activity"/>
    <property type="evidence" value="ECO:0007669"/>
    <property type="project" value="UniProtKB-EC"/>
</dbReference>